<dbReference type="Gene3D" id="1.10.10.10">
    <property type="entry name" value="Winged helix-like DNA-binding domain superfamily/Winged helix DNA-binding domain"/>
    <property type="match status" value="1"/>
</dbReference>
<keyword evidence="2" id="KW-0238">DNA-binding</keyword>
<accession>A0A6I3X5N8</accession>
<evidence type="ECO:0000256" key="2">
    <source>
        <dbReference type="ARBA" id="ARBA00023125"/>
    </source>
</evidence>
<dbReference type="SMART" id="SM00421">
    <property type="entry name" value="HTH_LUXR"/>
    <property type="match status" value="1"/>
</dbReference>
<evidence type="ECO:0000313" key="6">
    <source>
        <dbReference type="Proteomes" id="UP000431684"/>
    </source>
</evidence>
<name>A0A6I3X5N8_9BURK</name>
<keyword evidence="3" id="KW-0804">Transcription</keyword>
<keyword evidence="6" id="KW-1185">Reference proteome</keyword>
<dbReference type="Pfam" id="PF00196">
    <property type="entry name" value="GerE"/>
    <property type="match status" value="1"/>
</dbReference>
<evidence type="ECO:0000259" key="4">
    <source>
        <dbReference type="PROSITE" id="PS50043"/>
    </source>
</evidence>
<dbReference type="SUPFAM" id="SSF46894">
    <property type="entry name" value="C-terminal effector domain of the bipartite response regulators"/>
    <property type="match status" value="1"/>
</dbReference>
<dbReference type="CDD" id="cd06170">
    <property type="entry name" value="LuxR_C_like"/>
    <property type="match status" value="1"/>
</dbReference>
<dbReference type="Proteomes" id="UP000431684">
    <property type="component" value="Unassembled WGS sequence"/>
</dbReference>
<dbReference type="GO" id="GO:0003677">
    <property type="term" value="F:DNA binding"/>
    <property type="evidence" value="ECO:0007669"/>
    <property type="project" value="UniProtKB-KW"/>
</dbReference>
<sequence length="244" mass="26510">MDALVILSRQEQEYLLHAIETSLDLAEPRELFLWSQGQLQAVLPHRLLVCAQLDSAGDVLRAQLLHGGAGAPALAEAIRDPGSGWLPAVTARWRGGGCLPLALQAEDDGGLPALGIGNLLAHGSAPVPGGSTFFMLCDLPQRPGARQAHFLRLLLPHLHLALLRLAPAEVPLRRPLSLRETQVLRWLREGKSNEEIGGILGISALTVKNHLQRLYRVLGVSNRAHAVARGTMLRYCEENAPRFC</sequence>
<gene>
    <name evidence="5" type="ORF">GJV26_06120</name>
</gene>
<dbReference type="PROSITE" id="PS50043">
    <property type="entry name" value="HTH_LUXR_2"/>
    <property type="match status" value="1"/>
</dbReference>
<evidence type="ECO:0000313" key="5">
    <source>
        <dbReference type="EMBL" id="MUI12054.1"/>
    </source>
</evidence>
<dbReference type="InterPro" id="IPR016032">
    <property type="entry name" value="Sig_transdc_resp-reg_C-effctor"/>
</dbReference>
<reference evidence="5 6" key="1">
    <citation type="submission" date="2019-11" db="EMBL/GenBank/DDBJ databases">
        <title>Draft Genome Sequences of Six Type Strains of the Genus Massilia.</title>
        <authorList>
            <person name="Miess H."/>
            <person name="Frediansyah A."/>
            <person name="Goeker M."/>
            <person name="Gross H."/>
        </authorList>
    </citation>
    <scope>NUCLEOTIDE SEQUENCE [LARGE SCALE GENOMIC DNA]</scope>
    <source>
        <strain evidence="5 6">DSM 17513</strain>
    </source>
</reference>
<evidence type="ECO:0000256" key="1">
    <source>
        <dbReference type="ARBA" id="ARBA00023015"/>
    </source>
</evidence>
<dbReference type="RefSeq" id="WP_155708048.1">
    <property type="nucleotide sequence ID" value="NZ_BMWU01000005.1"/>
</dbReference>
<dbReference type="GO" id="GO:0006355">
    <property type="term" value="P:regulation of DNA-templated transcription"/>
    <property type="evidence" value="ECO:0007669"/>
    <property type="project" value="InterPro"/>
</dbReference>
<keyword evidence="1" id="KW-0805">Transcription regulation</keyword>
<dbReference type="OrthoDB" id="135231at2"/>
<dbReference type="InterPro" id="IPR036388">
    <property type="entry name" value="WH-like_DNA-bd_sf"/>
</dbReference>
<dbReference type="InterPro" id="IPR000792">
    <property type="entry name" value="Tscrpt_reg_LuxR_C"/>
</dbReference>
<dbReference type="EMBL" id="WNWM01000002">
    <property type="protein sequence ID" value="MUI12054.1"/>
    <property type="molecule type" value="Genomic_DNA"/>
</dbReference>
<protein>
    <submittedName>
        <fullName evidence="5">Helix-turn-helix transcriptional regulator</fullName>
    </submittedName>
</protein>
<proteinExistence type="predicted"/>
<organism evidence="5 6">
    <name type="scientific">Pseudoduganella dura</name>
    <dbReference type="NCBI Taxonomy" id="321982"/>
    <lineage>
        <taxon>Bacteria</taxon>
        <taxon>Pseudomonadati</taxon>
        <taxon>Pseudomonadota</taxon>
        <taxon>Betaproteobacteria</taxon>
        <taxon>Burkholderiales</taxon>
        <taxon>Oxalobacteraceae</taxon>
        <taxon>Telluria group</taxon>
        <taxon>Pseudoduganella</taxon>
    </lineage>
</organism>
<dbReference type="PANTHER" id="PTHR44688">
    <property type="entry name" value="DNA-BINDING TRANSCRIPTIONAL ACTIVATOR DEVR_DOSR"/>
    <property type="match status" value="1"/>
</dbReference>
<evidence type="ECO:0000256" key="3">
    <source>
        <dbReference type="ARBA" id="ARBA00023163"/>
    </source>
</evidence>
<dbReference type="AlphaFoldDB" id="A0A6I3X5N8"/>
<dbReference type="PRINTS" id="PR00038">
    <property type="entry name" value="HTHLUXR"/>
</dbReference>
<feature type="domain" description="HTH luxR-type" evidence="4">
    <location>
        <begin position="169"/>
        <end position="234"/>
    </location>
</feature>
<comment type="caution">
    <text evidence="5">The sequence shown here is derived from an EMBL/GenBank/DDBJ whole genome shotgun (WGS) entry which is preliminary data.</text>
</comment>
<dbReference type="PANTHER" id="PTHR44688:SF16">
    <property type="entry name" value="DNA-BINDING TRANSCRIPTIONAL ACTIVATOR DEVR_DOSR"/>
    <property type="match status" value="1"/>
</dbReference>